<protein>
    <submittedName>
        <fullName evidence="7">M67 family metallopeptidase</fullName>
    </submittedName>
</protein>
<dbReference type="InterPro" id="IPR051929">
    <property type="entry name" value="VirAsm_ModProt"/>
</dbReference>
<keyword evidence="2" id="KW-0479">Metal-binding</keyword>
<sequence length="156" mass="17125">MNDPDYLLSASAYRELIALCRHAAPEEACGIAAAAADDPRGIVTRVLPLRNSHPDPRRHYRLDPAEWVAMHYRLVRSALRPVAVYHSHPYGPSEPSEEDRRSAFWTGAPRAKEPFGLAEGPGMWIVSLENEASPELSAYAAGPDGLQRSVLAQISV</sequence>
<dbReference type="EMBL" id="CP051428">
    <property type="protein sequence ID" value="QJC51596.1"/>
    <property type="molecule type" value="Genomic_DNA"/>
</dbReference>
<proteinExistence type="predicted"/>
<evidence type="ECO:0000256" key="1">
    <source>
        <dbReference type="ARBA" id="ARBA00022670"/>
    </source>
</evidence>
<keyword evidence="1" id="KW-0645">Protease</keyword>
<dbReference type="GO" id="GO:0008270">
    <property type="term" value="F:zinc ion binding"/>
    <property type="evidence" value="ECO:0007669"/>
    <property type="project" value="TreeGrafter"/>
</dbReference>
<dbReference type="Gene3D" id="3.40.140.10">
    <property type="entry name" value="Cytidine Deaminase, domain 2"/>
    <property type="match status" value="1"/>
</dbReference>
<dbReference type="PANTHER" id="PTHR34858">
    <property type="entry name" value="CYSO-CYSTEINE PEPTIDASE"/>
    <property type="match status" value="1"/>
</dbReference>
<evidence type="ECO:0000313" key="7">
    <source>
        <dbReference type="EMBL" id="QJC51596.1"/>
    </source>
</evidence>
<evidence type="ECO:0000256" key="3">
    <source>
        <dbReference type="ARBA" id="ARBA00022801"/>
    </source>
</evidence>
<reference evidence="7 8" key="1">
    <citation type="submission" date="2020-04" db="EMBL/GenBank/DDBJ databases">
        <title>Novel Paenibacillus strain UniB2 isolated from commercial digestive syrup.</title>
        <authorList>
            <person name="Thorat V."/>
            <person name="Kirdat K."/>
            <person name="Tiwarekar B."/>
            <person name="Yadav A."/>
        </authorList>
    </citation>
    <scope>NUCLEOTIDE SEQUENCE [LARGE SCALE GENOMIC DNA]</scope>
    <source>
        <strain evidence="7 8">UniB2</strain>
    </source>
</reference>
<keyword evidence="5" id="KW-0482">Metalloprotease</keyword>
<keyword evidence="4" id="KW-0862">Zinc</keyword>
<evidence type="ECO:0000313" key="8">
    <source>
        <dbReference type="Proteomes" id="UP000502136"/>
    </source>
</evidence>
<dbReference type="Proteomes" id="UP000502136">
    <property type="component" value="Chromosome"/>
</dbReference>
<dbReference type="InterPro" id="IPR028090">
    <property type="entry name" value="JAB_dom_prok"/>
</dbReference>
<dbReference type="SUPFAM" id="SSF102712">
    <property type="entry name" value="JAB1/MPN domain"/>
    <property type="match status" value="1"/>
</dbReference>
<dbReference type="GO" id="GO:0006508">
    <property type="term" value="P:proteolysis"/>
    <property type="evidence" value="ECO:0007669"/>
    <property type="project" value="UniProtKB-KW"/>
</dbReference>
<keyword evidence="8" id="KW-1185">Reference proteome</keyword>
<dbReference type="Pfam" id="PF14464">
    <property type="entry name" value="Prok-JAB"/>
    <property type="match status" value="1"/>
</dbReference>
<dbReference type="CDD" id="cd08070">
    <property type="entry name" value="MPN_like"/>
    <property type="match status" value="1"/>
</dbReference>
<dbReference type="GO" id="GO:0008235">
    <property type="term" value="F:metalloexopeptidase activity"/>
    <property type="evidence" value="ECO:0007669"/>
    <property type="project" value="TreeGrafter"/>
</dbReference>
<gene>
    <name evidence="7" type="ORF">HGI30_08555</name>
</gene>
<name>A0A6H2GWQ0_9BACL</name>
<accession>A0A6H2GWQ0</accession>
<dbReference type="RefSeq" id="WP_168907242.1">
    <property type="nucleotide sequence ID" value="NZ_CP051428.1"/>
</dbReference>
<evidence type="ECO:0000256" key="4">
    <source>
        <dbReference type="ARBA" id="ARBA00022833"/>
    </source>
</evidence>
<keyword evidence="3" id="KW-0378">Hydrolase</keyword>
<feature type="domain" description="JAB" evidence="6">
    <location>
        <begin position="10"/>
        <end position="128"/>
    </location>
</feature>
<evidence type="ECO:0000256" key="5">
    <source>
        <dbReference type="ARBA" id="ARBA00023049"/>
    </source>
</evidence>
<dbReference type="KEGG" id="palr:HGI30_08555"/>
<organism evidence="7 8">
    <name type="scientific">Paenibacillus albicereus</name>
    <dbReference type="NCBI Taxonomy" id="2726185"/>
    <lineage>
        <taxon>Bacteria</taxon>
        <taxon>Bacillati</taxon>
        <taxon>Bacillota</taxon>
        <taxon>Bacilli</taxon>
        <taxon>Bacillales</taxon>
        <taxon>Paenibacillaceae</taxon>
        <taxon>Paenibacillus</taxon>
    </lineage>
</organism>
<evidence type="ECO:0000256" key="2">
    <source>
        <dbReference type="ARBA" id="ARBA00022723"/>
    </source>
</evidence>
<evidence type="ECO:0000259" key="6">
    <source>
        <dbReference type="Pfam" id="PF14464"/>
    </source>
</evidence>
<dbReference type="PANTHER" id="PTHR34858:SF1">
    <property type="entry name" value="CYSO-CYSTEINE PEPTIDASE"/>
    <property type="match status" value="1"/>
</dbReference>
<dbReference type="AlphaFoldDB" id="A0A6H2GWQ0"/>